<dbReference type="Gene3D" id="3.40.50.1820">
    <property type="entry name" value="alpha/beta hydrolase"/>
    <property type="match status" value="1"/>
</dbReference>
<protein>
    <submittedName>
        <fullName evidence="2">Alpha/beta hydrolase</fullName>
    </submittedName>
</protein>
<proteinExistence type="predicted"/>
<dbReference type="InterPro" id="IPR000073">
    <property type="entry name" value="AB_hydrolase_1"/>
</dbReference>
<dbReference type="SUPFAM" id="SSF53474">
    <property type="entry name" value="alpha/beta-Hydrolases"/>
    <property type="match status" value="1"/>
</dbReference>
<dbReference type="InterPro" id="IPR050228">
    <property type="entry name" value="Carboxylesterase_BioH"/>
</dbReference>
<evidence type="ECO:0000313" key="3">
    <source>
        <dbReference type="Proteomes" id="UP001528040"/>
    </source>
</evidence>
<dbReference type="PANTHER" id="PTHR43194:SF2">
    <property type="entry name" value="PEROXISOMAL MEMBRANE PROTEIN LPX1"/>
    <property type="match status" value="1"/>
</dbReference>
<dbReference type="InterPro" id="IPR029058">
    <property type="entry name" value="AB_hydrolase_fold"/>
</dbReference>
<dbReference type="RefSeq" id="WP_271055203.1">
    <property type="nucleotide sequence ID" value="NZ_JAQIIO010000011.1"/>
</dbReference>
<dbReference type="PANTHER" id="PTHR43194">
    <property type="entry name" value="HYDROLASE ALPHA/BETA FOLD FAMILY"/>
    <property type="match status" value="1"/>
</dbReference>
<evidence type="ECO:0000259" key="1">
    <source>
        <dbReference type="Pfam" id="PF12697"/>
    </source>
</evidence>
<sequence>MTPLLLLPGMMCDARLYGPQMDVLSGRIPIMTCPIGGQDSMADLAADILAYAPPRFAIAGLSMGGIVAMEVLRQAPDRVLGIALIDTNPLAEKDEVKARRVPQIETVRNGGLRTVMREEMKPNYLTDGPQRGAILDLCMDMAMDLGADVFINQSKALRGRIDQSDTLRGFTRPALVLCGREDVLCPVERHVLMHDLLPNSRLEIIENAGHLPTLEQSDKTNAALIRWLEEL</sequence>
<dbReference type="GO" id="GO:0016787">
    <property type="term" value="F:hydrolase activity"/>
    <property type="evidence" value="ECO:0007669"/>
    <property type="project" value="UniProtKB-KW"/>
</dbReference>
<feature type="domain" description="AB hydrolase-1" evidence="1">
    <location>
        <begin position="41"/>
        <end position="222"/>
    </location>
</feature>
<gene>
    <name evidence="2" type="ORF">O2N63_15500</name>
</gene>
<keyword evidence="2" id="KW-0378">Hydrolase</keyword>
<evidence type="ECO:0000313" key="2">
    <source>
        <dbReference type="EMBL" id="MDA5095494.1"/>
    </source>
</evidence>
<accession>A0ABT4W531</accession>
<name>A0ABT4W531_9RHOB</name>
<reference evidence="2 3" key="1">
    <citation type="submission" date="2023-01" db="EMBL/GenBank/DDBJ databases">
        <authorList>
            <person name="Yoon J.-W."/>
        </authorList>
    </citation>
    <scope>NUCLEOTIDE SEQUENCE [LARGE SCALE GENOMIC DNA]</scope>
    <source>
        <strain evidence="2 3">KMU-50</strain>
    </source>
</reference>
<comment type="caution">
    <text evidence="2">The sequence shown here is derived from an EMBL/GenBank/DDBJ whole genome shotgun (WGS) entry which is preliminary data.</text>
</comment>
<dbReference type="Proteomes" id="UP001528040">
    <property type="component" value="Unassembled WGS sequence"/>
</dbReference>
<organism evidence="2 3">
    <name type="scientific">Aliiroseovarius salicola</name>
    <dbReference type="NCBI Taxonomy" id="3009082"/>
    <lineage>
        <taxon>Bacteria</taxon>
        <taxon>Pseudomonadati</taxon>
        <taxon>Pseudomonadota</taxon>
        <taxon>Alphaproteobacteria</taxon>
        <taxon>Rhodobacterales</taxon>
        <taxon>Paracoccaceae</taxon>
        <taxon>Aliiroseovarius</taxon>
    </lineage>
</organism>
<keyword evidence="3" id="KW-1185">Reference proteome</keyword>
<dbReference type="Pfam" id="PF12697">
    <property type="entry name" value="Abhydrolase_6"/>
    <property type="match status" value="1"/>
</dbReference>
<dbReference type="PRINTS" id="PR00111">
    <property type="entry name" value="ABHYDROLASE"/>
</dbReference>
<dbReference type="EMBL" id="JAQIIO010000011">
    <property type="protein sequence ID" value="MDA5095494.1"/>
    <property type="molecule type" value="Genomic_DNA"/>
</dbReference>